<dbReference type="AlphaFoldDB" id="A0A9W7A6D7"/>
<feature type="region of interest" description="Disordered" evidence="1">
    <location>
        <begin position="282"/>
        <end position="342"/>
    </location>
</feature>
<protein>
    <submittedName>
        <fullName evidence="2">Uncharacterized protein</fullName>
    </submittedName>
</protein>
<feature type="compositionally biased region" description="Acidic residues" evidence="1">
    <location>
        <begin position="294"/>
        <end position="310"/>
    </location>
</feature>
<comment type="caution">
    <text evidence="2">The sequence shown here is derived from an EMBL/GenBank/DDBJ whole genome shotgun (WGS) entry which is preliminary data.</text>
</comment>
<reference evidence="3" key="1">
    <citation type="journal article" date="2023" name="Commun. Biol.">
        <title>Genome analysis of Parmales, the sister group of diatoms, reveals the evolutionary specialization of diatoms from phago-mixotrophs to photoautotrophs.</title>
        <authorList>
            <person name="Ban H."/>
            <person name="Sato S."/>
            <person name="Yoshikawa S."/>
            <person name="Yamada K."/>
            <person name="Nakamura Y."/>
            <person name="Ichinomiya M."/>
            <person name="Sato N."/>
            <person name="Blanc-Mathieu R."/>
            <person name="Endo H."/>
            <person name="Kuwata A."/>
            <person name="Ogata H."/>
        </authorList>
    </citation>
    <scope>NUCLEOTIDE SEQUENCE [LARGE SCALE GENOMIC DNA]</scope>
</reference>
<accession>A0A9W7A6D7</accession>
<dbReference type="PANTHER" id="PTHR21422:SF9">
    <property type="entry name" value="RAB3 GTPASE-ACTIVATING PROTEIN CATALYTIC SUBUNIT"/>
    <property type="match status" value="1"/>
</dbReference>
<dbReference type="Proteomes" id="UP001162640">
    <property type="component" value="Unassembled WGS sequence"/>
</dbReference>
<proteinExistence type="predicted"/>
<sequence>MCKCSVPILPIIDCYTIHVPILNKEWALKYSKDNNPNNNPLFTYVDSQITLNNGIILENAKIESEYTWKFKGKKWRDPHLNPEPNEAVSPDPIIKKLEYLWNENYLIGSMHDPLSSLTLKIADSAKTSITWEYEERECNISRMCDVYFEGYLRGLMSPQCNSEDCDGTFTIPVFLGERIKDYIREEKKEDKVYWKYCFDDSLKPEEKIDFPNTTPTGSLFSLITQALHSGKNITPIVEKWKEVVDKLRGEVEGGKFGGGFDGGWGVLGQKIGVLGEVGRRGISVVTPPAPPSNSEEEKEEETGDNEDDEFHDAIPTLTDSPKPNPKPNPKPKTITFPHLPPPPTTIDVKLQRNIMLSLSSGEDKLILEDSFYRRRVERDCECFKFYNGVGFEEFKIWSEEEYDFEYDRLKEVWDEASPKSLEDVSTNFDIDSEVEKSLHWLENIPNYVLMNQLLSQSFSNAYYALRDFGGESMLMEELKNKIFKCCSLLNNEILEGECVTEIREKNLIEQEVLKECDETIEMVRRVEVELCRRRSIKVKTGIDFEGEGREIEIEDSEQTMEYIQYHSDGKPSKIVFEDWKDERRIWGRYHKGEWSLESCIAGEM</sequence>
<evidence type="ECO:0000256" key="1">
    <source>
        <dbReference type="SAM" id="MobiDB-lite"/>
    </source>
</evidence>
<evidence type="ECO:0000313" key="2">
    <source>
        <dbReference type="EMBL" id="GMH63727.1"/>
    </source>
</evidence>
<dbReference type="GO" id="GO:0005096">
    <property type="term" value="F:GTPase activator activity"/>
    <property type="evidence" value="ECO:0007669"/>
    <property type="project" value="InterPro"/>
</dbReference>
<gene>
    <name evidence="2" type="ORF">TL16_g03790</name>
</gene>
<dbReference type="EMBL" id="BLQM01000101">
    <property type="protein sequence ID" value="GMH63727.1"/>
    <property type="molecule type" value="Genomic_DNA"/>
</dbReference>
<evidence type="ECO:0000313" key="3">
    <source>
        <dbReference type="Proteomes" id="UP001162640"/>
    </source>
</evidence>
<dbReference type="InterPro" id="IPR045700">
    <property type="entry name" value="Rab3GAP1"/>
</dbReference>
<name>A0A9W7A6D7_9STRA</name>
<organism evidence="2 3">
    <name type="scientific">Triparma laevis f. inornata</name>
    <dbReference type="NCBI Taxonomy" id="1714386"/>
    <lineage>
        <taxon>Eukaryota</taxon>
        <taxon>Sar</taxon>
        <taxon>Stramenopiles</taxon>
        <taxon>Ochrophyta</taxon>
        <taxon>Bolidophyceae</taxon>
        <taxon>Parmales</taxon>
        <taxon>Triparmaceae</taxon>
        <taxon>Triparma</taxon>
    </lineage>
</organism>
<dbReference type="PANTHER" id="PTHR21422">
    <property type="entry name" value="RAB3 GTPASE-ACTIVATING PROTEIN CATALYTIC SUBUNIT"/>
    <property type="match status" value="1"/>
</dbReference>